<sequence>GVDEASAFKHVSPNGTIEAEVRGTVTGNGNGNPLDAGSVQILEDLQHEQMDNDLVDSGDEMAHDLLLCFGLSCGYKFVIFDSVITLIEVEIKLGGSYGVLVCINDEDGEMKRRFAEMV</sequence>
<dbReference type="AlphaFoldDB" id="A0A4Y1QQ58"/>
<accession>A0A4Y1QQ58</accession>
<proteinExistence type="predicted"/>
<dbReference type="EMBL" id="AP019297">
    <property type="protein sequence ID" value="BBG93974.1"/>
    <property type="molecule type" value="Genomic_DNA"/>
</dbReference>
<gene>
    <name evidence="1" type="ORF">Prudu_002142</name>
</gene>
<feature type="non-terminal residue" evidence="1">
    <location>
        <position position="1"/>
    </location>
</feature>
<name>A0A4Y1QQ58_PRUDU</name>
<protein>
    <submittedName>
        <fullName evidence="1">Timeless family protein</fullName>
    </submittedName>
</protein>
<organism evidence="1">
    <name type="scientific">Prunus dulcis</name>
    <name type="common">Almond</name>
    <name type="synonym">Amygdalus dulcis</name>
    <dbReference type="NCBI Taxonomy" id="3755"/>
    <lineage>
        <taxon>Eukaryota</taxon>
        <taxon>Viridiplantae</taxon>
        <taxon>Streptophyta</taxon>
        <taxon>Embryophyta</taxon>
        <taxon>Tracheophyta</taxon>
        <taxon>Spermatophyta</taxon>
        <taxon>Magnoliopsida</taxon>
        <taxon>eudicotyledons</taxon>
        <taxon>Gunneridae</taxon>
        <taxon>Pentapetalae</taxon>
        <taxon>rosids</taxon>
        <taxon>fabids</taxon>
        <taxon>Rosales</taxon>
        <taxon>Rosaceae</taxon>
        <taxon>Amygdaloideae</taxon>
        <taxon>Amygdaleae</taxon>
        <taxon>Prunus</taxon>
    </lineage>
</organism>
<reference evidence="1" key="1">
    <citation type="journal article" date="2019" name="Science">
        <title>Mutation of a bHLH transcription factor allowed almond domestication.</title>
        <authorList>
            <person name="Sanchez-Perez R."/>
            <person name="Pavan S."/>
            <person name="Mazzeo R."/>
            <person name="Moldovan C."/>
            <person name="Aiese Cigliano R."/>
            <person name="Del Cueto J."/>
            <person name="Ricciardi F."/>
            <person name="Lotti C."/>
            <person name="Ricciardi L."/>
            <person name="Dicenta F."/>
            <person name="Lopez-Marques R.L."/>
            <person name="Lindberg Moller B."/>
        </authorList>
    </citation>
    <scope>NUCLEOTIDE SEQUENCE</scope>
</reference>
<evidence type="ECO:0000313" key="1">
    <source>
        <dbReference type="EMBL" id="BBG93974.1"/>
    </source>
</evidence>